<comment type="cofactor">
    <cofactor evidence="3">
        <name>Mn(2+)</name>
        <dbReference type="ChEBI" id="CHEBI:29035"/>
    </cofactor>
    <cofactor evidence="3">
        <name>Co(2+)</name>
        <dbReference type="ChEBI" id="CHEBI:48828"/>
    </cofactor>
    <cofactor evidence="3">
        <name>Cd(2+)</name>
        <dbReference type="ChEBI" id="CHEBI:48775"/>
    </cofactor>
    <text evidence="3">Binds 1 divalent cation per subunit. The enzyme is active with manganese, cobalt or cadmium ions.</text>
</comment>
<evidence type="ECO:0000256" key="5">
    <source>
        <dbReference type="SAM" id="MobiDB-lite"/>
    </source>
</evidence>
<accession>A0A075EZG8</accession>
<name>A0A075EZG8_9ACTN</name>
<reference evidence="6" key="1">
    <citation type="submission" date="2014-04" db="EMBL/GenBank/DDBJ databases">
        <title>Paulomycin gene cluster.</title>
        <authorList>
            <person name="Li J."/>
            <person name="Xie Z."/>
            <person name="Ai G."/>
            <person name="Chen Y."/>
        </authorList>
    </citation>
    <scope>NUCLEOTIDE SEQUENCE</scope>
    <source>
        <strain evidence="6">NRRL8115</strain>
    </source>
</reference>
<keyword evidence="3" id="KW-0170">Cobalt</keyword>
<feature type="region of interest" description="Disordered" evidence="5">
    <location>
        <begin position="1"/>
        <end position="34"/>
    </location>
</feature>
<keyword evidence="3" id="KW-0104">Cadmium</keyword>
<dbReference type="UniPathway" id="UPA00053">
    <property type="reaction ID" value="UER00084"/>
</dbReference>
<proteinExistence type="inferred from homology"/>
<feature type="binding site" evidence="3">
    <location>
        <begin position="231"/>
        <end position="232"/>
    </location>
    <ligand>
        <name>phosphoenolpyruvate</name>
        <dbReference type="ChEBI" id="CHEBI:58702"/>
    </ligand>
</feature>
<evidence type="ECO:0000256" key="4">
    <source>
        <dbReference type="RuleBase" id="RU363071"/>
    </source>
</evidence>
<keyword evidence="2 4" id="KW-0808">Transferase</keyword>
<dbReference type="EMBL" id="KJ721164">
    <property type="protein sequence ID" value="AIE54188.1"/>
    <property type="molecule type" value="Genomic_DNA"/>
</dbReference>
<evidence type="ECO:0000256" key="3">
    <source>
        <dbReference type="PIRSR" id="PIRSR602480-1"/>
    </source>
</evidence>
<feature type="binding site" evidence="3">
    <location>
        <position position="359"/>
    </location>
    <ligand>
        <name>Mn(2+)</name>
        <dbReference type="ChEBI" id="CHEBI:29035"/>
    </ligand>
</feature>
<feature type="binding site" evidence="3">
    <location>
        <position position="122"/>
    </location>
    <ligand>
        <name>phosphoenolpyruvate</name>
        <dbReference type="ChEBI" id="CHEBI:58702"/>
    </ligand>
</feature>
<feature type="binding site" evidence="3">
    <location>
        <position position="317"/>
    </location>
    <ligand>
        <name>Mn(2+)</name>
        <dbReference type="ChEBI" id="CHEBI:29035"/>
    </ligand>
</feature>
<dbReference type="Gene3D" id="3.20.20.70">
    <property type="entry name" value="Aldolase class I"/>
    <property type="match status" value="1"/>
</dbReference>
<comment type="similarity">
    <text evidence="1 4">Belongs to the class-II DAHP synthase family.</text>
</comment>
<comment type="pathway">
    <text evidence="4">Metabolic intermediate biosynthesis; chorismate biosynthesis; chorismate from D-erythrose 4-phosphate and phosphoenolpyruvate: step 1/7.</text>
</comment>
<protein>
    <recommendedName>
        <fullName evidence="4">Phospho-2-dehydro-3-deoxyheptonate aldolase</fullName>
        <ecNumber evidence="4">2.5.1.54</ecNumber>
    </recommendedName>
</protein>
<dbReference type="GO" id="GO:0009423">
    <property type="term" value="P:chorismate biosynthetic process"/>
    <property type="evidence" value="ECO:0007669"/>
    <property type="project" value="UniProtKB-UniPathway"/>
</dbReference>
<dbReference type="PANTHER" id="PTHR21337">
    <property type="entry name" value="PHOSPHO-2-DEHYDRO-3-DEOXYHEPTONATE ALDOLASE 1, 2"/>
    <property type="match status" value="1"/>
</dbReference>
<feature type="binding site" evidence="3">
    <location>
        <position position="285"/>
    </location>
    <ligand>
        <name>phosphoenolpyruvate</name>
        <dbReference type="ChEBI" id="CHEBI:58702"/>
    </ligand>
</feature>
<dbReference type="GO" id="GO:0003849">
    <property type="term" value="F:3-deoxy-7-phosphoheptulonate synthase activity"/>
    <property type="evidence" value="ECO:0007669"/>
    <property type="project" value="UniProtKB-EC"/>
</dbReference>
<dbReference type="InterPro" id="IPR013785">
    <property type="entry name" value="Aldolase_TIM"/>
</dbReference>
<keyword evidence="4" id="KW-0028">Amino-acid biosynthesis</keyword>
<evidence type="ECO:0000313" key="6">
    <source>
        <dbReference type="EMBL" id="AIE54188.1"/>
    </source>
</evidence>
<evidence type="ECO:0000256" key="2">
    <source>
        <dbReference type="ARBA" id="ARBA00022679"/>
    </source>
</evidence>
<dbReference type="SUPFAM" id="SSF51569">
    <property type="entry name" value="Aldolase"/>
    <property type="match status" value="1"/>
</dbReference>
<feature type="binding site" evidence="3">
    <location>
        <position position="83"/>
    </location>
    <ligand>
        <name>Mn(2+)</name>
        <dbReference type="ChEBI" id="CHEBI:29035"/>
    </ligand>
</feature>
<comment type="catalytic activity">
    <reaction evidence="4">
        <text>D-erythrose 4-phosphate + phosphoenolpyruvate + H2O = 7-phospho-2-dehydro-3-deoxy-D-arabino-heptonate + phosphate</text>
        <dbReference type="Rhea" id="RHEA:14717"/>
        <dbReference type="ChEBI" id="CHEBI:15377"/>
        <dbReference type="ChEBI" id="CHEBI:16897"/>
        <dbReference type="ChEBI" id="CHEBI:43474"/>
        <dbReference type="ChEBI" id="CHEBI:58394"/>
        <dbReference type="ChEBI" id="CHEBI:58702"/>
        <dbReference type="EC" id="2.5.1.54"/>
    </reaction>
</comment>
<evidence type="ECO:0000256" key="1">
    <source>
        <dbReference type="ARBA" id="ARBA00008911"/>
    </source>
</evidence>
<dbReference type="EC" id="2.5.1.54" evidence="4"/>
<feature type="binding site" evidence="3">
    <location>
        <position position="254"/>
    </location>
    <ligand>
        <name>phosphoenolpyruvate</name>
        <dbReference type="ChEBI" id="CHEBI:58702"/>
    </ligand>
</feature>
<keyword evidence="3" id="KW-0464">Manganese</keyword>
<organism evidence="6">
    <name type="scientific">Streptomyces paulus</name>
    <dbReference type="NCBI Taxonomy" id="285551"/>
    <lineage>
        <taxon>Bacteria</taxon>
        <taxon>Bacillati</taxon>
        <taxon>Actinomycetota</taxon>
        <taxon>Actinomycetes</taxon>
        <taxon>Kitasatosporales</taxon>
        <taxon>Streptomycetaceae</taxon>
        <taxon>Streptomyces</taxon>
    </lineage>
</organism>
<dbReference type="InterPro" id="IPR002480">
    <property type="entry name" value="DAHP_synth_2"/>
</dbReference>
<dbReference type="Pfam" id="PF01474">
    <property type="entry name" value="DAHP_synth_2"/>
    <property type="match status" value="2"/>
</dbReference>
<dbReference type="GO" id="GO:0009073">
    <property type="term" value="P:aromatic amino acid family biosynthetic process"/>
    <property type="evidence" value="ECO:0007669"/>
    <property type="project" value="UniProtKB-KW"/>
</dbReference>
<sequence length="402" mass="42529">MALAAAVDEEDAGTSGAPPGPDVRPVPQAGQQPDWRDVAMLEEVRDDLRARPGLTRAEDVARLRRLLAEVAAGRRRVVQAGDCAEDPAECTPGHVAGKAAMLDALAGAVQRGSGRAVLRVGRLAGQFAKPRSQEFEQVEGRELPVYRGPMVNGPEPDATARAPDPRRLVTGYELSSAVTAALALHGRGPAGDSAVWTSHEALLLDYERSLVRDDGRGGRLLASTHLPWIGERTRQPGGAHVQLLAQVVNPVACKIGPDATTDEVLALCAALDPHRKPGRLTLIARMGAGRVLRALPPMVRTVREAGHPVVWLCDPVHGNTIRTSDGRKTRAVTAVVREVEGFQDAVIAERGVAGGLHLEATPAPVGECVGRPGDEPDGPSTTLCDPRLNLSQALEVASAWRV</sequence>
<dbReference type="PANTHER" id="PTHR21337:SF0">
    <property type="entry name" value="PHOSPHO-2-DEHYDRO-3-DEOXYHEPTONATE ALDOLASE"/>
    <property type="match status" value="1"/>
</dbReference>
<dbReference type="GO" id="GO:0008652">
    <property type="term" value="P:amino acid biosynthetic process"/>
    <property type="evidence" value="ECO:0007669"/>
    <property type="project" value="UniProtKB-KW"/>
</dbReference>
<keyword evidence="4" id="KW-0057">Aromatic amino acid biosynthesis</keyword>
<feature type="binding site" evidence="3">
    <location>
        <position position="385"/>
    </location>
    <ligand>
        <name>Mn(2+)</name>
        <dbReference type="ChEBI" id="CHEBI:29035"/>
    </ligand>
</feature>
<dbReference type="AlphaFoldDB" id="A0A075EZG8"/>